<proteinExistence type="predicted"/>
<dbReference type="EMBL" id="AHHD01000467">
    <property type="protein sequence ID" value="EKG11586.1"/>
    <property type="molecule type" value="Genomic_DNA"/>
</dbReference>
<dbReference type="InParanoid" id="K2QNV3"/>
<name>K2QNV3_MACPH</name>
<dbReference type="PANTHER" id="PTHR31996">
    <property type="entry name" value="COILED-COIL DOMAIN-CONTAINING PROTEIN 115"/>
    <property type="match status" value="1"/>
</dbReference>
<feature type="compositionally biased region" description="Basic and acidic residues" evidence="3">
    <location>
        <begin position="125"/>
        <end position="137"/>
    </location>
</feature>
<evidence type="ECO:0000313" key="4">
    <source>
        <dbReference type="EMBL" id="EKG11586.1"/>
    </source>
</evidence>
<dbReference type="VEuPathDB" id="FungiDB:MPH_11079"/>
<dbReference type="AlphaFoldDB" id="K2QNV3"/>
<keyword evidence="2" id="KW-0175">Coiled coil</keyword>
<gene>
    <name evidence="4" type="ORF">MPH_11079</name>
</gene>
<dbReference type="Pfam" id="PF21730">
    <property type="entry name" value="Vma22_CCDC115"/>
    <property type="match status" value="1"/>
</dbReference>
<feature type="region of interest" description="Disordered" evidence="3">
    <location>
        <begin position="100"/>
        <end position="191"/>
    </location>
</feature>
<evidence type="ECO:0000256" key="3">
    <source>
        <dbReference type="SAM" id="MobiDB-lite"/>
    </source>
</evidence>
<dbReference type="eggNOG" id="ENOG502SBHH">
    <property type="taxonomic scope" value="Eukaryota"/>
</dbReference>
<evidence type="ECO:0000256" key="1">
    <source>
        <dbReference type="ARBA" id="ARBA00093634"/>
    </source>
</evidence>
<organism evidence="4 5">
    <name type="scientific">Macrophomina phaseolina (strain MS6)</name>
    <name type="common">Charcoal rot fungus</name>
    <dbReference type="NCBI Taxonomy" id="1126212"/>
    <lineage>
        <taxon>Eukaryota</taxon>
        <taxon>Fungi</taxon>
        <taxon>Dikarya</taxon>
        <taxon>Ascomycota</taxon>
        <taxon>Pezizomycotina</taxon>
        <taxon>Dothideomycetes</taxon>
        <taxon>Dothideomycetes incertae sedis</taxon>
        <taxon>Botryosphaeriales</taxon>
        <taxon>Botryosphaeriaceae</taxon>
        <taxon>Macrophomina</taxon>
    </lineage>
</organism>
<dbReference type="STRING" id="1126212.K2QNV3"/>
<protein>
    <recommendedName>
        <fullName evidence="1">Vacuolar ATPase assembly protein VMA22</fullName>
    </recommendedName>
</protein>
<accession>K2QNV3</accession>
<feature type="coiled-coil region" evidence="2">
    <location>
        <begin position="24"/>
        <end position="51"/>
    </location>
</feature>
<dbReference type="Proteomes" id="UP000007129">
    <property type="component" value="Unassembled WGS sequence"/>
</dbReference>
<dbReference type="GO" id="GO:1990871">
    <property type="term" value="C:Vma12-Vma22 assembly complex"/>
    <property type="evidence" value="ECO:0007669"/>
    <property type="project" value="TreeGrafter"/>
</dbReference>
<dbReference type="InterPro" id="IPR040357">
    <property type="entry name" value="Vma22/CCDC115"/>
</dbReference>
<dbReference type="OrthoDB" id="408631at2759"/>
<dbReference type="PANTHER" id="PTHR31996:SF2">
    <property type="entry name" value="COILED-COIL DOMAIN-CONTAINING PROTEIN 115"/>
    <property type="match status" value="1"/>
</dbReference>
<dbReference type="HOGENOM" id="CLU_057721_0_0_1"/>
<sequence length="245" mass="27360">MTDMLPTPRATPEAEEKLIVDDARAKLENSLDELLKQYLLLLDQYTQARQQLSSDLSAVIFPPSTHSATPSVRVFLRFTRKPDTDRHYIRTIEENGAKLNRSIHLLDPPTQSTANPSKLAPSKAQKTEKDTREEHSDIVSASIAKLDLDADADTQTVPPTSIPEEEKEDDKSSKKQSKRNGQKSRPDDPIRWFGILVPPALRSAQGSFVRAVESSVPNLVDLAAEMRELEIEIGRTRKAIRKNGA</sequence>
<reference evidence="4 5" key="1">
    <citation type="journal article" date="2012" name="BMC Genomics">
        <title>Tools to kill: Genome of one of the most destructive plant pathogenic fungi Macrophomina phaseolina.</title>
        <authorList>
            <person name="Islam M.S."/>
            <person name="Haque M.S."/>
            <person name="Islam M.M."/>
            <person name="Emdad E.M."/>
            <person name="Halim A."/>
            <person name="Hossen Q.M.M."/>
            <person name="Hossain M.Z."/>
            <person name="Ahmed B."/>
            <person name="Rahim S."/>
            <person name="Rahman M.S."/>
            <person name="Alam M.M."/>
            <person name="Hou S."/>
            <person name="Wan X."/>
            <person name="Saito J.A."/>
            <person name="Alam M."/>
        </authorList>
    </citation>
    <scope>NUCLEOTIDE SEQUENCE [LARGE SCALE GENOMIC DNA]</scope>
    <source>
        <strain evidence="4 5">MS6</strain>
    </source>
</reference>
<evidence type="ECO:0000313" key="5">
    <source>
        <dbReference type="Proteomes" id="UP000007129"/>
    </source>
</evidence>
<dbReference type="GO" id="GO:0051082">
    <property type="term" value="F:unfolded protein binding"/>
    <property type="evidence" value="ECO:0007669"/>
    <property type="project" value="TreeGrafter"/>
</dbReference>
<evidence type="ECO:0000256" key="2">
    <source>
        <dbReference type="SAM" id="Coils"/>
    </source>
</evidence>
<dbReference type="GO" id="GO:0070072">
    <property type="term" value="P:vacuolar proton-transporting V-type ATPase complex assembly"/>
    <property type="evidence" value="ECO:0007669"/>
    <property type="project" value="InterPro"/>
</dbReference>
<comment type="caution">
    <text evidence="4">The sequence shown here is derived from an EMBL/GenBank/DDBJ whole genome shotgun (WGS) entry which is preliminary data.</text>
</comment>